<organism evidence="2 3">
    <name type="scientific">Dipteronia sinensis</name>
    <dbReference type="NCBI Taxonomy" id="43782"/>
    <lineage>
        <taxon>Eukaryota</taxon>
        <taxon>Viridiplantae</taxon>
        <taxon>Streptophyta</taxon>
        <taxon>Embryophyta</taxon>
        <taxon>Tracheophyta</taxon>
        <taxon>Spermatophyta</taxon>
        <taxon>Magnoliopsida</taxon>
        <taxon>eudicotyledons</taxon>
        <taxon>Gunneridae</taxon>
        <taxon>Pentapetalae</taxon>
        <taxon>rosids</taxon>
        <taxon>malvids</taxon>
        <taxon>Sapindales</taxon>
        <taxon>Sapindaceae</taxon>
        <taxon>Hippocastanoideae</taxon>
        <taxon>Acereae</taxon>
        <taxon>Dipteronia</taxon>
    </lineage>
</organism>
<keyword evidence="3" id="KW-1185">Reference proteome</keyword>
<reference evidence="2" key="1">
    <citation type="journal article" date="2023" name="Plant J.">
        <title>Genome sequences and population genomics provide insights into the demographic history, inbreeding, and mutation load of two 'living fossil' tree species of Dipteronia.</title>
        <authorList>
            <person name="Feng Y."/>
            <person name="Comes H.P."/>
            <person name="Chen J."/>
            <person name="Zhu S."/>
            <person name="Lu R."/>
            <person name="Zhang X."/>
            <person name="Li P."/>
            <person name="Qiu J."/>
            <person name="Olsen K.M."/>
            <person name="Qiu Y."/>
        </authorList>
    </citation>
    <scope>NUCLEOTIDE SEQUENCE</scope>
    <source>
        <strain evidence="2">NBL</strain>
    </source>
</reference>
<sequence length="129" mass="14785">MKENADDFEFVHKIIETGAVEKLKLEQCKVYLRKNGLRLTGNKSTHIQRIKEHLHEGEKKYPVSSFVLNCKGDACTGDVVTFEQNIEVLWSKGEKPLPPLHPLLIEGRNLYCMETLRQGHDGRSEKEPV</sequence>
<dbReference type="PANTHER" id="PTHR35323:SF5">
    <property type="entry name" value="ZINC FINGER CCCH DOMAIN-CONTAINING PROTEIN 62"/>
    <property type="match status" value="1"/>
</dbReference>
<dbReference type="Pfam" id="PF24766">
    <property type="entry name" value="DUF7699"/>
    <property type="match status" value="1"/>
</dbReference>
<feature type="domain" description="SAP" evidence="1">
    <location>
        <begin position="20"/>
        <end position="54"/>
    </location>
</feature>
<proteinExistence type="predicted"/>
<dbReference type="Gene3D" id="1.10.720.30">
    <property type="entry name" value="SAP domain"/>
    <property type="match status" value="1"/>
</dbReference>
<evidence type="ECO:0000259" key="1">
    <source>
        <dbReference type="PROSITE" id="PS50800"/>
    </source>
</evidence>
<dbReference type="AlphaFoldDB" id="A0AAE0AK08"/>
<dbReference type="PANTHER" id="PTHR35323">
    <property type="entry name" value="SAP DOMAIN-CONTAINING PROTEIN"/>
    <property type="match status" value="1"/>
</dbReference>
<dbReference type="SUPFAM" id="SSF68906">
    <property type="entry name" value="SAP domain"/>
    <property type="match status" value="1"/>
</dbReference>
<dbReference type="EMBL" id="JANJYJ010000004">
    <property type="protein sequence ID" value="KAK3219506.1"/>
    <property type="molecule type" value="Genomic_DNA"/>
</dbReference>
<evidence type="ECO:0000313" key="2">
    <source>
        <dbReference type="EMBL" id="KAK3219506.1"/>
    </source>
</evidence>
<comment type="caution">
    <text evidence="2">The sequence shown here is derived from an EMBL/GenBank/DDBJ whole genome shotgun (WGS) entry which is preliminary data.</text>
</comment>
<evidence type="ECO:0000313" key="3">
    <source>
        <dbReference type="Proteomes" id="UP001281410"/>
    </source>
</evidence>
<dbReference type="InterPro" id="IPR056116">
    <property type="entry name" value="DUF7699"/>
</dbReference>
<dbReference type="InterPro" id="IPR003034">
    <property type="entry name" value="SAP_dom"/>
</dbReference>
<name>A0AAE0AK08_9ROSI</name>
<dbReference type="Proteomes" id="UP001281410">
    <property type="component" value="Unassembled WGS sequence"/>
</dbReference>
<gene>
    <name evidence="2" type="ORF">Dsin_013476</name>
</gene>
<dbReference type="InterPro" id="IPR036361">
    <property type="entry name" value="SAP_dom_sf"/>
</dbReference>
<dbReference type="PROSITE" id="PS50800">
    <property type="entry name" value="SAP"/>
    <property type="match status" value="1"/>
</dbReference>
<protein>
    <recommendedName>
        <fullName evidence="1">SAP domain-containing protein</fullName>
    </recommendedName>
</protein>
<dbReference type="Pfam" id="PF02037">
    <property type="entry name" value="SAP"/>
    <property type="match status" value="1"/>
</dbReference>
<accession>A0AAE0AK08</accession>